<dbReference type="Proteomes" id="UP000238479">
    <property type="component" value="Chromosome 4"/>
</dbReference>
<dbReference type="PANTHER" id="PTHR35218:SF9">
    <property type="entry name" value="ENDONUCLEASE_EXONUCLEASE_PHOSPHATASE DOMAIN-CONTAINING PROTEIN"/>
    <property type="match status" value="1"/>
</dbReference>
<accession>A0A2P6QS96</accession>
<keyword evidence="3" id="KW-1185">Reference proteome</keyword>
<keyword evidence="2" id="KW-0540">Nuclease</keyword>
<evidence type="ECO:0000313" key="2">
    <source>
        <dbReference type="EMBL" id="PRQ37048.1"/>
    </source>
</evidence>
<comment type="caution">
    <text evidence="2">The sequence shown here is derived from an EMBL/GenBank/DDBJ whole genome shotgun (WGS) entry which is preliminary data.</text>
</comment>
<dbReference type="InterPro" id="IPR036691">
    <property type="entry name" value="Endo/exonu/phosph_ase_sf"/>
</dbReference>
<keyword evidence="2" id="KW-0378">Hydrolase</keyword>
<dbReference type="InterPro" id="IPR005135">
    <property type="entry name" value="Endo/exonuclease/phosphatase"/>
</dbReference>
<evidence type="ECO:0000313" key="3">
    <source>
        <dbReference type="Proteomes" id="UP000238479"/>
    </source>
</evidence>
<evidence type="ECO:0000259" key="1">
    <source>
        <dbReference type="Pfam" id="PF03372"/>
    </source>
</evidence>
<name>A0A2P6QS96_ROSCH</name>
<keyword evidence="2" id="KW-0255">Endonuclease</keyword>
<dbReference type="Pfam" id="PF03372">
    <property type="entry name" value="Exo_endo_phos"/>
    <property type="match status" value="1"/>
</dbReference>
<proteinExistence type="predicted"/>
<dbReference type="Gramene" id="PRQ37048">
    <property type="protein sequence ID" value="PRQ37048"/>
    <property type="gene ID" value="RchiOBHm_Chr4g0398301"/>
</dbReference>
<dbReference type="GO" id="GO:0004519">
    <property type="term" value="F:endonuclease activity"/>
    <property type="evidence" value="ECO:0007669"/>
    <property type="project" value="UniProtKB-KW"/>
</dbReference>
<dbReference type="Gene3D" id="3.60.10.10">
    <property type="entry name" value="Endonuclease/exonuclease/phosphatase"/>
    <property type="match status" value="1"/>
</dbReference>
<reference evidence="2 3" key="1">
    <citation type="journal article" date="2018" name="Nat. Genet.">
        <title>The Rosa genome provides new insights in the design of modern roses.</title>
        <authorList>
            <person name="Bendahmane M."/>
        </authorList>
    </citation>
    <scope>NUCLEOTIDE SEQUENCE [LARGE SCALE GENOMIC DNA]</scope>
    <source>
        <strain evidence="3">cv. Old Blush</strain>
    </source>
</reference>
<dbReference type="PANTHER" id="PTHR35218">
    <property type="entry name" value="RNASE H DOMAIN-CONTAINING PROTEIN"/>
    <property type="match status" value="1"/>
</dbReference>
<organism evidence="2 3">
    <name type="scientific">Rosa chinensis</name>
    <name type="common">China rose</name>
    <dbReference type="NCBI Taxonomy" id="74649"/>
    <lineage>
        <taxon>Eukaryota</taxon>
        <taxon>Viridiplantae</taxon>
        <taxon>Streptophyta</taxon>
        <taxon>Embryophyta</taxon>
        <taxon>Tracheophyta</taxon>
        <taxon>Spermatophyta</taxon>
        <taxon>Magnoliopsida</taxon>
        <taxon>eudicotyledons</taxon>
        <taxon>Gunneridae</taxon>
        <taxon>Pentapetalae</taxon>
        <taxon>rosids</taxon>
        <taxon>fabids</taxon>
        <taxon>Rosales</taxon>
        <taxon>Rosaceae</taxon>
        <taxon>Rosoideae</taxon>
        <taxon>Rosoideae incertae sedis</taxon>
        <taxon>Rosa</taxon>
    </lineage>
</organism>
<protein>
    <submittedName>
        <fullName evidence="2">Putative endonuclease/exonuclease/phosphatase</fullName>
    </submittedName>
</protein>
<dbReference type="GO" id="GO:0004527">
    <property type="term" value="F:exonuclease activity"/>
    <property type="evidence" value="ECO:0007669"/>
    <property type="project" value="UniProtKB-KW"/>
</dbReference>
<gene>
    <name evidence="2" type="ORF">RchiOBHm_Chr4g0398301</name>
</gene>
<keyword evidence="2" id="KW-0269">Exonuclease</keyword>
<sequence>MNCLIWNCQGIVNRGTRHALKLLIQKHKSCLVFLSETHCTKQQHKTLLRLVGLPHIAHFDRVDRAGGLALMWDDSISVQVRDVNRYFIDAMVKGLDNVEWRFTGFYGHPETGQRHVSWDLLRSLARDPVEKWIVVGDFNEILDLGEKSGGRLRSQGQMQAFRQALSDYNLEDMGAAGGIYTWSSPGIKERLDKGTCSPAWRTEFSFSRVVNLHPSRSDHVPILLEVSREPPQLERWRRRFRFEEMWCAHEGFTQKVEEVWSESYNGNPMLQLCRKIRGVGNQLLTWDRTIFRSRREEVEVVRSQLNTLL</sequence>
<dbReference type="AlphaFoldDB" id="A0A2P6QS96"/>
<dbReference type="STRING" id="74649.A0A2P6QS96"/>
<dbReference type="OMA" id="RNECRIA"/>
<dbReference type="SUPFAM" id="SSF56219">
    <property type="entry name" value="DNase I-like"/>
    <property type="match status" value="1"/>
</dbReference>
<dbReference type="EMBL" id="PDCK01000042">
    <property type="protein sequence ID" value="PRQ37048.1"/>
    <property type="molecule type" value="Genomic_DNA"/>
</dbReference>
<feature type="domain" description="Endonuclease/exonuclease/phosphatase" evidence="1">
    <location>
        <begin position="6"/>
        <end position="190"/>
    </location>
</feature>